<proteinExistence type="predicted"/>
<comment type="caution">
    <text evidence="1">The sequence shown here is derived from an EMBL/GenBank/DDBJ whole genome shotgun (WGS) entry which is preliminary data.</text>
</comment>
<reference evidence="1" key="1">
    <citation type="journal article" date="2015" name="Nature">
        <title>Complex archaea that bridge the gap between prokaryotes and eukaryotes.</title>
        <authorList>
            <person name="Spang A."/>
            <person name="Saw J.H."/>
            <person name="Jorgensen S.L."/>
            <person name="Zaremba-Niedzwiedzka K."/>
            <person name="Martijn J."/>
            <person name="Lind A.E."/>
            <person name="van Eijk R."/>
            <person name="Schleper C."/>
            <person name="Guy L."/>
            <person name="Ettema T.J."/>
        </authorList>
    </citation>
    <scope>NUCLEOTIDE SEQUENCE</scope>
</reference>
<evidence type="ECO:0000313" key="1">
    <source>
        <dbReference type="EMBL" id="KKN09723.1"/>
    </source>
</evidence>
<name>A0A0F9QX55_9ZZZZ</name>
<accession>A0A0F9QX55</accession>
<dbReference type="AlphaFoldDB" id="A0A0F9QX55"/>
<gene>
    <name evidence="1" type="ORF">LCGC14_1043750</name>
</gene>
<protein>
    <submittedName>
        <fullName evidence="1">Uncharacterized protein</fullName>
    </submittedName>
</protein>
<dbReference type="EMBL" id="LAZR01004313">
    <property type="protein sequence ID" value="KKN09723.1"/>
    <property type="molecule type" value="Genomic_DNA"/>
</dbReference>
<sequence length="102" mass="11687">MKTERIKIKVTTSHGWAKKGEIHEVGNYVSFNWHDGEPHYEKGTGSMGISLEHCEIVCDKSFKFQLNDEYEAEVIGDTIKVGCAEFPIEKIRELIEKIDESK</sequence>
<organism evidence="1">
    <name type="scientific">marine sediment metagenome</name>
    <dbReference type="NCBI Taxonomy" id="412755"/>
    <lineage>
        <taxon>unclassified sequences</taxon>
        <taxon>metagenomes</taxon>
        <taxon>ecological metagenomes</taxon>
    </lineage>
</organism>